<dbReference type="CDD" id="cd09272">
    <property type="entry name" value="RNase_HI_RT_Ty1"/>
    <property type="match status" value="1"/>
</dbReference>
<reference evidence="1" key="2">
    <citation type="submission" date="2015-06" db="UniProtKB">
        <authorList>
            <consortium name="EnsemblPlants"/>
        </authorList>
    </citation>
    <scope>IDENTIFICATION</scope>
    <source>
        <strain evidence="1">DM1-3 516 R44</strain>
    </source>
</reference>
<dbReference type="PaxDb" id="4113-PGSC0003DMT400003233"/>
<dbReference type="HOGENOM" id="CLU_001650_6_4_1"/>
<keyword evidence="2" id="KW-1185">Reference proteome</keyword>
<organism evidence="1 2">
    <name type="scientific">Solanum tuberosum</name>
    <name type="common">Potato</name>
    <dbReference type="NCBI Taxonomy" id="4113"/>
    <lineage>
        <taxon>Eukaryota</taxon>
        <taxon>Viridiplantae</taxon>
        <taxon>Streptophyta</taxon>
        <taxon>Embryophyta</taxon>
        <taxon>Tracheophyta</taxon>
        <taxon>Spermatophyta</taxon>
        <taxon>Magnoliopsida</taxon>
        <taxon>eudicotyledons</taxon>
        <taxon>Gunneridae</taxon>
        <taxon>Pentapetalae</taxon>
        <taxon>asterids</taxon>
        <taxon>lamiids</taxon>
        <taxon>Solanales</taxon>
        <taxon>Solanaceae</taxon>
        <taxon>Solanoideae</taxon>
        <taxon>Solaneae</taxon>
        <taxon>Solanum</taxon>
    </lineage>
</organism>
<reference evidence="2" key="1">
    <citation type="journal article" date="2011" name="Nature">
        <title>Genome sequence and analysis of the tuber crop potato.</title>
        <authorList>
            <consortium name="The Potato Genome Sequencing Consortium"/>
        </authorList>
    </citation>
    <scope>NUCLEOTIDE SEQUENCE [LARGE SCALE GENOMIC DNA]</scope>
    <source>
        <strain evidence="2">cv. DM1-3 516 R44</strain>
    </source>
</reference>
<sequence length="65" mass="7462">MSALYMTINPVMHAGTKHVKMDYHFVREKVARGQLLTQFVKSKDQLVDIHTKALTNRFSLIFPAS</sequence>
<evidence type="ECO:0000313" key="2">
    <source>
        <dbReference type="Proteomes" id="UP000011115"/>
    </source>
</evidence>
<protein>
    <submittedName>
        <fullName evidence="1">Uncharacterized protein</fullName>
    </submittedName>
</protein>
<dbReference type="InParanoid" id="M0ZLA4"/>
<dbReference type="Gramene" id="PGSC0003DMT400003233">
    <property type="protein sequence ID" value="PGSC0003DMT400003233"/>
    <property type="gene ID" value="PGSC0003DMG400001277"/>
</dbReference>
<dbReference type="OMA" id="INPVMHA"/>
<dbReference type="eggNOG" id="KOG0017">
    <property type="taxonomic scope" value="Eukaryota"/>
</dbReference>
<dbReference type="Proteomes" id="UP000011115">
    <property type="component" value="Unassembled WGS sequence"/>
</dbReference>
<evidence type="ECO:0000313" key="1">
    <source>
        <dbReference type="EnsemblPlants" id="PGSC0003DMT400003233"/>
    </source>
</evidence>
<accession>M0ZLA4</accession>
<name>M0ZLA4_SOLTU</name>
<dbReference type="AlphaFoldDB" id="M0ZLA4"/>
<dbReference type="EnsemblPlants" id="PGSC0003DMT400003233">
    <property type="protein sequence ID" value="PGSC0003DMT400003233"/>
    <property type="gene ID" value="PGSC0003DMG400001277"/>
</dbReference>
<proteinExistence type="predicted"/>